<keyword evidence="5" id="KW-0496">Mitochondrion</keyword>
<comment type="caution">
    <text evidence="7">The sequence shown here is derived from an EMBL/GenBank/DDBJ whole genome shotgun (WGS) entry which is preliminary data.</text>
</comment>
<protein>
    <recommendedName>
        <fullName evidence="5">Glutamyl-tRNA(Gln) amidotransferase subunit A, mitochondrial</fullName>
        <shortName evidence="5">Glu-AdT subunit A</shortName>
        <ecNumber evidence="5">6.3.5.7</ecNumber>
    </recommendedName>
</protein>
<dbReference type="GO" id="GO:0050567">
    <property type="term" value="F:glutaminyl-tRNA synthase (glutamine-hydrolyzing) activity"/>
    <property type="evidence" value="ECO:0007669"/>
    <property type="project" value="UniProtKB-UniRule"/>
</dbReference>
<dbReference type="HAMAP" id="MF_00120">
    <property type="entry name" value="GatA"/>
    <property type="match status" value="1"/>
</dbReference>
<comment type="subunit">
    <text evidence="5">Subunit of the heterotrimeric GatCAB amidotransferase (AdT) complex, composed of A, B and C subunits.</text>
</comment>
<dbReference type="Proteomes" id="UP001176517">
    <property type="component" value="Unassembled WGS sequence"/>
</dbReference>
<evidence type="ECO:0000256" key="2">
    <source>
        <dbReference type="ARBA" id="ARBA00022741"/>
    </source>
</evidence>
<dbReference type="AlphaFoldDB" id="A0AAN6GS23"/>
<comment type="function">
    <text evidence="5">Allows the formation of correctly charged Gln-tRNA(Gln) through the transamidation of misacylated Glu-tRNA(Gln) in the mitochondria. The reaction takes place in the presence of glutamine and ATP through an activated gamma-phospho-Glu-tRNA(Gln).</text>
</comment>
<dbReference type="EC" id="6.3.5.7" evidence="5"/>
<evidence type="ECO:0000256" key="4">
    <source>
        <dbReference type="ARBA" id="ARBA00022917"/>
    </source>
</evidence>
<dbReference type="EMBL" id="JAPDMZ010000037">
    <property type="protein sequence ID" value="KAK0554525.1"/>
    <property type="molecule type" value="Genomic_DNA"/>
</dbReference>
<proteinExistence type="inferred from homology"/>
<keyword evidence="4 5" id="KW-0648">Protein biosynthesis</keyword>
<dbReference type="GO" id="GO:0005739">
    <property type="term" value="C:mitochondrion"/>
    <property type="evidence" value="ECO:0007669"/>
    <property type="project" value="UniProtKB-SubCell"/>
</dbReference>
<name>A0AAN6GS23_9BASI</name>
<accession>A0AAN6GS23</accession>
<dbReference type="GO" id="GO:0030956">
    <property type="term" value="C:glutamyl-tRNA(Gln) amidotransferase complex"/>
    <property type="evidence" value="ECO:0007669"/>
    <property type="project" value="UniProtKB-UniRule"/>
</dbReference>
<keyword evidence="8" id="KW-1185">Reference proteome</keyword>
<organism evidence="7 8">
    <name type="scientific">Tilletia horrida</name>
    <dbReference type="NCBI Taxonomy" id="155126"/>
    <lineage>
        <taxon>Eukaryota</taxon>
        <taxon>Fungi</taxon>
        <taxon>Dikarya</taxon>
        <taxon>Basidiomycota</taxon>
        <taxon>Ustilaginomycotina</taxon>
        <taxon>Exobasidiomycetes</taxon>
        <taxon>Tilletiales</taxon>
        <taxon>Tilletiaceae</taxon>
        <taxon>Tilletia</taxon>
    </lineage>
</organism>
<dbReference type="Pfam" id="PF01425">
    <property type="entry name" value="Amidase"/>
    <property type="match status" value="1"/>
</dbReference>
<sequence length="528" mass="56376">MSRTRPSTLHRLSRRFSSSFSSSEASSADAYNAIVTRPSHAADIQSTGNGPLNGVAVSIKHNFLTADMPSTASSRMLAYNFQPHFDATAVRLLRRAGANIVGKTNCDEFGMGSANLNSIYGPVLNPAGGSSSTSTMKRVAGGSSGGAAASVRSGSSDLALASDTGGSIRLPASYCGVWGLKPSYGRISRWGLISYADSLDTVGLVARDLALIENGFQILDVVDERDPSTIGRTYRQRASRLISERLASIGTPDKPLAGLIVGVPLEYFPEELSPEAIERVRCVLKRLWDAGATIRSVSLPNTRRALGAYYVVASAEAASNLARYDGIRYGYHERGDRLDIAHGEHPYAATRTNGFGEEVRKRILTGTYALSADAFDNYFLKAQKFRRLVQADFDRGFRIPNVLRTFEEQDSIGVENVKGVDILIHASAVGIAPTMPASSDGLQSSIVHKDGSIDATSYVQDVLTVPASLAGLPALNMPVKLELKASETPTSSDEATRLPIGVSAVAQWGCESILWKVARHAAADVSTT</sequence>
<dbReference type="SUPFAM" id="SSF75304">
    <property type="entry name" value="Amidase signature (AS) enzymes"/>
    <property type="match status" value="1"/>
</dbReference>
<evidence type="ECO:0000256" key="1">
    <source>
        <dbReference type="ARBA" id="ARBA00022598"/>
    </source>
</evidence>
<evidence type="ECO:0000259" key="6">
    <source>
        <dbReference type="Pfam" id="PF01425"/>
    </source>
</evidence>
<dbReference type="InterPro" id="IPR036928">
    <property type="entry name" value="AS_sf"/>
</dbReference>
<dbReference type="GO" id="GO:0070681">
    <property type="term" value="P:glutaminyl-tRNAGln biosynthesis via transamidation"/>
    <property type="evidence" value="ECO:0007669"/>
    <property type="project" value="UniProtKB-UniRule"/>
</dbReference>
<comment type="catalytic activity">
    <reaction evidence="5">
        <text>L-glutamyl-tRNA(Gln) + L-glutamine + ATP + H2O = L-glutaminyl-tRNA(Gln) + L-glutamate + ADP + phosphate + H(+)</text>
        <dbReference type="Rhea" id="RHEA:17521"/>
        <dbReference type="Rhea" id="RHEA-COMP:9681"/>
        <dbReference type="Rhea" id="RHEA-COMP:9684"/>
        <dbReference type="ChEBI" id="CHEBI:15377"/>
        <dbReference type="ChEBI" id="CHEBI:15378"/>
        <dbReference type="ChEBI" id="CHEBI:29985"/>
        <dbReference type="ChEBI" id="CHEBI:30616"/>
        <dbReference type="ChEBI" id="CHEBI:43474"/>
        <dbReference type="ChEBI" id="CHEBI:58359"/>
        <dbReference type="ChEBI" id="CHEBI:78520"/>
        <dbReference type="ChEBI" id="CHEBI:78521"/>
        <dbReference type="ChEBI" id="CHEBI:456216"/>
        <dbReference type="EC" id="6.3.5.7"/>
    </reaction>
</comment>
<keyword evidence="2 5" id="KW-0547">Nucleotide-binding</keyword>
<reference evidence="7" key="1">
    <citation type="journal article" date="2023" name="PhytoFront">
        <title>Draft Genome Resources of Seven Strains of Tilletia horrida, Causal Agent of Kernel Smut of Rice.</title>
        <authorList>
            <person name="Khanal S."/>
            <person name="Antony Babu S."/>
            <person name="Zhou X.G."/>
        </authorList>
    </citation>
    <scope>NUCLEOTIDE SEQUENCE</scope>
    <source>
        <strain evidence="7">TX6</strain>
    </source>
</reference>
<dbReference type="PANTHER" id="PTHR11895:SF7">
    <property type="entry name" value="GLUTAMYL-TRNA(GLN) AMIDOTRANSFERASE SUBUNIT A, MITOCHONDRIAL"/>
    <property type="match status" value="1"/>
</dbReference>
<evidence type="ECO:0000256" key="3">
    <source>
        <dbReference type="ARBA" id="ARBA00022840"/>
    </source>
</evidence>
<feature type="active site" description="Charge relay system" evidence="5">
    <location>
        <position position="60"/>
    </location>
</feature>
<comment type="subcellular location">
    <subcellularLocation>
        <location evidence="5">Mitochondrion</location>
    </subcellularLocation>
</comment>
<dbReference type="GO" id="GO:0032543">
    <property type="term" value="P:mitochondrial translation"/>
    <property type="evidence" value="ECO:0007669"/>
    <property type="project" value="UniProtKB-UniRule"/>
</dbReference>
<feature type="active site" description="Acyl-ester intermediate" evidence="5">
    <location>
        <position position="167"/>
    </location>
</feature>
<feature type="domain" description="Amidase" evidence="6">
    <location>
        <begin position="46"/>
        <end position="510"/>
    </location>
</feature>
<dbReference type="GO" id="GO:0005524">
    <property type="term" value="F:ATP binding"/>
    <property type="evidence" value="ECO:0007669"/>
    <property type="project" value="UniProtKB-KW"/>
</dbReference>
<dbReference type="InterPro" id="IPR000120">
    <property type="entry name" value="Amidase"/>
</dbReference>
<comment type="similarity">
    <text evidence="5">Belongs to the amidase family. GatA subfamily.</text>
</comment>
<feature type="active site" description="Charge relay system" evidence="5">
    <location>
        <position position="143"/>
    </location>
</feature>
<evidence type="ECO:0000256" key="5">
    <source>
        <dbReference type="HAMAP-Rule" id="MF_03150"/>
    </source>
</evidence>
<dbReference type="Gene3D" id="3.90.1300.10">
    <property type="entry name" value="Amidase signature (AS) domain"/>
    <property type="match status" value="1"/>
</dbReference>
<keyword evidence="1 5" id="KW-0436">Ligase</keyword>
<dbReference type="PANTHER" id="PTHR11895">
    <property type="entry name" value="TRANSAMIDASE"/>
    <property type="match status" value="1"/>
</dbReference>
<keyword evidence="3 5" id="KW-0067">ATP-binding</keyword>
<dbReference type="InterPro" id="IPR023631">
    <property type="entry name" value="Amidase_dom"/>
</dbReference>
<gene>
    <name evidence="7" type="primary">HER2</name>
    <name evidence="7" type="ORF">OC846_002097</name>
</gene>
<dbReference type="InterPro" id="IPR004412">
    <property type="entry name" value="GatA"/>
</dbReference>
<evidence type="ECO:0000313" key="8">
    <source>
        <dbReference type="Proteomes" id="UP001176517"/>
    </source>
</evidence>
<evidence type="ECO:0000313" key="7">
    <source>
        <dbReference type="EMBL" id="KAK0554525.1"/>
    </source>
</evidence>